<dbReference type="AlphaFoldDB" id="A0AA97AR97"/>
<dbReference type="InterPro" id="IPR001296">
    <property type="entry name" value="Glyco_trans_1"/>
</dbReference>
<keyword evidence="3" id="KW-0328">Glycosyltransferase</keyword>
<dbReference type="GO" id="GO:0009103">
    <property type="term" value="P:lipopolysaccharide biosynthetic process"/>
    <property type="evidence" value="ECO:0007669"/>
    <property type="project" value="TreeGrafter"/>
</dbReference>
<evidence type="ECO:0000256" key="1">
    <source>
        <dbReference type="ARBA" id="ARBA00022679"/>
    </source>
</evidence>
<protein>
    <submittedName>
        <fullName evidence="3">Glycosyltransferase family 4 protein</fullName>
        <ecNumber evidence="3">2.4.-.-</ecNumber>
    </submittedName>
</protein>
<dbReference type="EC" id="2.4.-.-" evidence="3"/>
<gene>
    <name evidence="3" type="ORF">Q2T42_19415</name>
</gene>
<dbReference type="PANTHER" id="PTHR46401:SF2">
    <property type="entry name" value="GLYCOSYLTRANSFERASE WBBK-RELATED"/>
    <property type="match status" value="1"/>
</dbReference>
<dbReference type="Pfam" id="PF00534">
    <property type="entry name" value="Glycos_transf_1"/>
    <property type="match status" value="1"/>
</dbReference>
<feature type="domain" description="Glycosyl transferase family 1" evidence="2">
    <location>
        <begin position="224"/>
        <end position="385"/>
    </location>
</feature>
<dbReference type="EMBL" id="CP130144">
    <property type="protein sequence ID" value="WNZ44005.1"/>
    <property type="molecule type" value="Genomic_DNA"/>
</dbReference>
<sequence length="427" mass="48437">MLPICSKDSDPCFVLFDLVVGGHHATYIQHFIEYWNSKRLRQPLYIIVAPEFAEVHADVYALAHDHASRNVHFVVISQAEAIAIQTSKSLIRRSFREWQLFCQYAKALNAAQALLMYFDHLQVAIALGSPAPCPVSGIYFRPTFHYASFAQHRASWQDRLRAWRQRLVLALAARNPRLTTLFCLDPFAISPIQKHVPRIQAVHLPDPVAPFEAASIDAAHPMSQAIEPERYVFLLFGNLDQRKGITQVLAAIKLLPREIIEKICLLLVGKLLPEDASTILSQIQTIEQTTPIQIVLHNRFVSESEMQHVFRRSDIVLIPYQRHVGMSGVLLQAAMAEKPVLASNYGLLGELVRTYELGITIETENCEQIAKSLASFVTDSRHRMGKVQNMQDFVQNHTPQHFVETILTTVKFPFELDWDSSTSRVVL</sequence>
<accession>A0AA97AR97</accession>
<proteinExistence type="predicted"/>
<dbReference type="GO" id="GO:0016757">
    <property type="term" value="F:glycosyltransferase activity"/>
    <property type="evidence" value="ECO:0007669"/>
    <property type="project" value="UniProtKB-KW"/>
</dbReference>
<dbReference type="PANTHER" id="PTHR46401">
    <property type="entry name" value="GLYCOSYLTRANSFERASE WBBK-RELATED"/>
    <property type="match status" value="1"/>
</dbReference>
<dbReference type="Gene3D" id="3.40.50.2000">
    <property type="entry name" value="Glycogen Phosphorylase B"/>
    <property type="match status" value="1"/>
</dbReference>
<name>A0AA97AR97_LEPBY</name>
<evidence type="ECO:0000259" key="2">
    <source>
        <dbReference type="Pfam" id="PF00534"/>
    </source>
</evidence>
<evidence type="ECO:0000313" key="3">
    <source>
        <dbReference type="EMBL" id="WNZ44005.1"/>
    </source>
</evidence>
<keyword evidence="1 3" id="KW-0808">Transferase</keyword>
<dbReference type="RefSeq" id="WP_316426189.1">
    <property type="nucleotide sequence ID" value="NZ_CP130144.1"/>
</dbReference>
<dbReference type="SUPFAM" id="SSF53756">
    <property type="entry name" value="UDP-Glycosyltransferase/glycogen phosphorylase"/>
    <property type="match status" value="1"/>
</dbReference>
<dbReference type="CDD" id="cd03801">
    <property type="entry name" value="GT4_PimA-like"/>
    <property type="match status" value="1"/>
</dbReference>
<reference evidence="3" key="2">
    <citation type="submission" date="2023-07" db="EMBL/GenBank/DDBJ databases">
        <authorList>
            <person name="Bai X.-H."/>
            <person name="Wang H.-H."/>
            <person name="Wang J."/>
            <person name="Ma M.-Y."/>
            <person name="Hu H.-H."/>
            <person name="Song Z.-L."/>
            <person name="Ma H.-G."/>
            <person name="Fan Y."/>
            <person name="Du C.-Y."/>
            <person name="Xu J.-C."/>
        </authorList>
    </citation>
    <scope>NUCLEOTIDE SEQUENCE</scope>
    <source>
        <strain evidence="3">CZ1</strain>
    </source>
</reference>
<reference evidence="3" key="1">
    <citation type="journal article" date="2023" name="Plants (Basel)">
        <title>Genomic Analysis of Leptolyngbya boryana CZ1 Reveals Efficient Carbon Fixation Modules.</title>
        <authorList>
            <person name="Bai X."/>
            <person name="Wang H."/>
            <person name="Cheng W."/>
            <person name="Wang J."/>
            <person name="Ma M."/>
            <person name="Hu H."/>
            <person name="Song Z."/>
            <person name="Ma H."/>
            <person name="Fan Y."/>
            <person name="Du C."/>
            <person name="Xu J."/>
        </authorList>
    </citation>
    <scope>NUCLEOTIDE SEQUENCE</scope>
    <source>
        <strain evidence="3">CZ1</strain>
    </source>
</reference>
<organism evidence="3">
    <name type="scientific">Leptolyngbya boryana CZ1</name>
    <dbReference type="NCBI Taxonomy" id="3060204"/>
    <lineage>
        <taxon>Bacteria</taxon>
        <taxon>Bacillati</taxon>
        <taxon>Cyanobacteriota</taxon>
        <taxon>Cyanophyceae</taxon>
        <taxon>Leptolyngbyales</taxon>
        <taxon>Leptolyngbyaceae</taxon>
        <taxon>Leptolyngbya group</taxon>
        <taxon>Leptolyngbya</taxon>
    </lineage>
</organism>